<keyword evidence="2 3" id="KW-0802">TPR repeat</keyword>
<evidence type="ECO:0000256" key="1">
    <source>
        <dbReference type="ARBA" id="ARBA00022737"/>
    </source>
</evidence>
<dbReference type="GO" id="GO:0097363">
    <property type="term" value="F:protein O-acetylglucosaminyltransferase activity"/>
    <property type="evidence" value="ECO:0007669"/>
    <property type="project" value="TreeGrafter"/>
</dbReference>
<reference evidence="4 5" key="1">
    <citation type="submission" date="2018-12" db="EMBL/GenBank/DDBJ databases">
        <authorList>
            <person name="Yang Y."/>
        </authorList>
    </citation>
    <scope>NUCLEOTIDE SEQUENCE [LARGE SCALE GENOMIC DNA]</scope>
    <source>
        <strain evidence="4 5">L-25-5w-1</strain>
    </source>
</reference>
<dbReference type="Pfam" id="PF07719">
    <property type="entry name" value="TPR_2"/>
    <property type="match status" value="1"/>
</dbReference>
<comment type="caution">
    <text evidence="4">The sequence shown here is derived from an EMBL/GenBank/DDBJ whole genome shotgun (WGS) entry which is preliminary data.</text>
</comment>
<dbReference type="PANTHER" id="PTHR44366">
    <property type="entry name" value="UDP-N-ACETYLGLUCOSAMINE--PEPTIDE N-ACETYLGLUCOSAMINYLTRANSFERASE 110 KDA SUBUNIT"/>
    <property type="match status" value="1"/>
</dbReference>
<gene>
    <name evidence="4" type="ORF">EJ903_09740</name>
</gene>
<dbReference type="InterPro" id="IPR011990">
    <property type="entry name" value="TPR-like_helical_dom_sf"/>
</dbReference>
<dbReference type="InterPro" id="IPR037919">
    <property type="entry name" value="OGT"/>
</dbReference>
<dbReference type="PROSITE" id="PS50005">
    <property type="entry name" value="TPR"/>
    <property type="match status" value="2"/>
</dbReference>
<name>A0A431VI14_9PROT</name>
<organism evidence="4 5">
    <name type="scientific">Azospirillum griseum</name>
    <dbReference type="NCBI Taxonomy" id="2496639"/>
    <lineage>
        <taxon>Bacteria</taxon>
        <taxon>Pseudomonadati</taxon>
        <taxon>Pseudomonadota</taxon>
        <taxon>Alphaproteobacteria</taxon>
        <taxon>Rhodospirillales</taxon>
        <taxon>Azospirillaceae</taxon>
        <taxon>Azospirillum</taxon>
    </lineage>
</organism>
<evidence type="ECO:0000256" key="3">
    <source>
        <dbReference type="PROSITE-ProRule" id="PRU00339"/>
    </source>
</evidence>
<feature type="repeat" description="TPR" evidence="3">
    <location>
        <begin position="140"/>
        <end position="173"/>
    </location>
</feature>
<dbReference type="SUPFAM" id="SSF48452">
    <property type="entry name" value="TPR-like"/>
    <property type="match status" value="1"/>
</dbReference>
<dbReference type="SMART" id="SM00028">
    <property type="entry name" value="TPR"/>
    <property type="match status" value="5"/>
</dbReference>
<dbReference type="RefSeq" id="WP_126614588.1">
    <property type="nucleotide sequence ID" value="NZ_RXMA01000007.1"/>
</dbReference>
<dbReference type="InterPro" id="IPR019734">
    <property type="entry name" value="TPR_rpt"/>
</dbReference>
<proteinExistence type="predicted"/>
<accession>A0A431VI14</accession>
<dbReference type="AlphaFoldDB" id="A0A431VI14"/>
<dbReference type="Gene3D" id="1.25.40.10">
    <property type="entry name" value="Tetratricopeptide repeat domain"/>
    <property type="match status" value="2"/>
</dbReference>
<dbReference type="EMBL" id="RXMA01000007">
    <property type="protein sequence ID" value="RTR21018.1"/>
    <property type="molecule type" value="Genomic_DNA"/>
</dbReference>
<dbReference type="Proteomes" id="UP000277007">
    <property type="component" value="Unassembled WGS sequence"/>
</dbReference>
<dbReference type="Pfam" id="PF13432">
    <property type="entry name" value="TPR_16"/>
    <property type="match status" value="1"/>
</dbReference>
<dbReference type="GO" id="GO:0006493">
    <property type="term" value="P:protein O-linked glycosylation"/>
    <property type="evidence" value="ECO:0007669"/>
    <property type="project" value="InterPro"/>
</dbReference>
<feature type="repeat" description="TPR" evidence="3">
    <location>
        <begin position="72"/>
        <end position="105"/>
    </location>
</feature>
<evidence type="ECO:0000256" key="2">
    <source>
        <dbReference type="ARBA" id="ARBA00022803"/>
    </source>
</evidence>
<protein>
    <submittedName>
        <fullName evidence="4">Tetratricopeptide repeat protein</fullName>
    </submittedName>
</protein>
<dbReference type="PANTHER" id="PTHR44366:SF1">
    <property type="entry name" value="UDP-N-ACETYLGLUCOSAMINE--PEPTIDE N-ACETYLGLUCOSAMINYLTRANSFERASE 110 KDA SUBUNIT"/>
    <property type="match status" value="1"/>
</dbReference>
<dbReference type="InterPro" id="IPR013105">
    <property type="entry name" value="TPR_2"/>
</dbReference>
<evidence type="ECO:0000313" key="4">
    <source>
        <dbReference type="EMBL" id="RTR21018.1"/>
    </source>
</evidence>
<evidence type="ECO:0000313" key="5">
    <source>
        <dbReference type="Proteomes" id="UP000277007"/>
    </source>
</evidence>
<sequence>MVSLRDALAAAVDHHQAGRLDRAEALYLSILRAVPDQPDALHLLGVLDGQSGRQAAARRRLRLAVAVAPQDGDFLSDLALTLRAAGEADRAAQGFARALRLDPDLAEAAYNLGNLWLERGDAAAAAGLYRHALARRARYPQAWNNIGTALRALGRTDEAADAFAQAIAQTPDAAEPRVNRAIALAELGRHAAAARLRRQAMALEPGNADALHTVAVRLLSEAGMDQPVVAGRALDGAKLARGLGWVRRALAVQPAHAAAGDALLGAALKLLQAGRADDGLVAAAARAAPQALRRDPRDTRAASLVAYHFYRRGRSDLGARWMRRIGQRFTPAERAADFELRLWSLIRADRGMLDRLPALDRLLPDFAPLEILAALPPGGAGRPVIAVACDDGYFQRFVGDLLASIAAVVPSTAGVAVHVHVVNPSAATLAALADWRARLPLGYSREVVDVSGWDAHRRATYYACIRFVRWSQLLDRLRRPLVHVDADCSLLTDLGGLADRLAGADVGLLRDGRGRGPTREITVCFAWFQPTDASRRFLSATAAFIADVWHRGEGAWMLDQAAPFCVLEAMGKRGIAPAVRWFDWTAFPWVRFIGDK</sequence>
<keyword evidence="1" id="KW-0677">Repeat</keyword>
<dbReference type="OrthoDB" id="7329378at2"/>
<keyword evidence="5" id="KW-1185">Reference proteome</keyword>